<gene>
    <name evidence="3" type="ORF">SBOR_6172</name>
</gene>
<dbReference type="Proteomes" id="UP000019487">
    <property type="component" value="Unassembled WGS sequence"/>
</dbReference>
<feature type="transmembrane region" description="Helical" evidence="2">
    <location>
        <begin position="12"/>
        <end position="34"/>
    </location>
</feature>
<evidence type="ECO:0000313" key="3">
    <source>
        <dbReference type="EMBL" id="ESZ93465.1"/>
    </source>
</evidence>
<sequence length="555" mass="60872">MNSRNDTLHNSIYLISSPALYLLSVAGLCVPFAWPVYWLGAGAPVLEAVLLLGVGGGGWGEREGEGVRIGEEEGKGIRDGDGDTDGEGRCTRILPDFPLWTLATTLDLTYCICSTSWLFYSLFAIFCWGCIPIVCLFQFPVAGKVLRKQLRRILLLKTFGLQFMDDRIGVFDIPGLEIDTEVDGLMVVRGVTVRLSEMSVRVHGVEVGLKLVMGEGEGKEGEGERKEIEVGIVCEEVLVRLGRGIEVGDCFACIKGGEGELSFKDAEEEVGSGKGNVDGEKKVDEVWEVNSKMLRAVKGNEYEYEYEYKFGNANNPNGHDKLKEDRKESPTVQEEITHGHAPKDTNIKQGIETIQTITPDNTSAANKQYQQTLQHIQSTNSIQICRQEVQRLIQNGHGKKAPGTDTREAVNKYIDNDMRAAICSQLHRQPSITHPPSRSIKVTTLQKLLPSHVRAFLHRLPMLLRLLLLPIAYLHPVKISSLTATGSGKWIQEVLSAKLFKNNIHTPPVSPVSSTSTSTSTSPPPPPPKTKTKTQLPKSNTASTPGSCPPISCSS</sequence>
<organism evidence="3 4">
    <name type="scientific">Sclerotinia borealis (strain F-4128)</name>
    <dbReference type="NCBI Taxonomy" id="1432307"/>
    <lineage>
        <taxon>Eukaryota</taxon>
        <taxon>Fungi</taxon>
        <taxon>Dikarya</taxon>
        <taxon>Ascomycota</taxon>
        <taxon>Pezizomycotina</taxon>
        <taxon>Leotiomycetes</taxon>
        <taxon>Helotiales</taxon>
        <taxon>Sclerotiniaceae</taxon>
        <taxon>Sclerotinia</taxon>
    </lineage>
</organism>
<evidence type="ECO:0000313" key="4">
    <source>
        <dbReference type="Proteomes" id="UP000019487"/>
    </source>
</evidence>
<dbReference type="AlphaFoldDB" id="W9CFZ6"/>
<feature type="transmembrane region" description="Helical" evidence="2">
    <location>
        <begin position="117"/>
        <end position="142"/>
    </location>
</feature>
<feature type="compositionally biased region" description="Polar residues" evidence="1">
    <location>
        <begin position="535"/>
        <end position="555"/>
    </location>
</feature>
<comment type="caution">
    <text evidence="3">The sequence shown here is derived from an EMBL/GenBank/DDBJ whole genome shotgun (WGS) entry which is preliminary data.</text>
</comment>
<feature type="region of interest" description="Disordered" evidence="1">
    <location>
        <begin position="507"/>
        <end position="555"/>
    </location>
</feature>
<evidence type="ECO:0000256" key="1">
    <source>
        <dbReference type="SAM" id="MobiDB-lite"/>
    </source>
</evidence>
<keyword evidence="2" id="KW-0812">Transmembrane</keyword>
<keyword evidence="4" id="KW-1185">Reference proteome</keyword>
<evidence type="ECO:0000256" key="2">
    <source>
        <dbReference type="SAM" id="Phobius"/>
    </source>
</evidence>
<proteinExistence type="predicted"/>
<protein>
    <submittedName>
        <fullName evidence="3">Uncharacterized protein</fullName>
    </submittedName>
</protein>
<dbReference type="OrthoDB" id="5372451at2759"/>
<dbReference type="STRING" id="1432307.W9CFZ6"/>
<dbReference type="EMBL" id="AYSA01000316">
    <property type="protein sequence ID" value="ESZ93465.1"/>
    <property type="molecule type" value="Genomic_DNA"/>
</dbReference>
<dbReference type="HOGENOM" id="CLU_050089_0_0_1"/>
<feature type="compositionally biased region" description="Low complexity" evidence="1">
    <location>
        <begin position="511"/>
        <end position="521"/>
    </location>
</feature>
<accession>W9CFZ6</accession>
<reference evidence="3 4" key="1">
    <citation type="journal article" date="2014" name="Genome Announc.">
        <title>Draft genome sequence of Sclerotinia borealis, a psychrophilic plant pathogenic fungus.</title>
        <authorList>
            <person name="Mardanov A.V."/>
            <person name="Beletsky A.V."/>
            <person name="Kadnikov V.V."/>
            <person name="Ignatov A.N."/>
            <person name="Ravin N.V."/>
        </authorList>
    </citation>
    <scope>NUCLEOTIDE SEQUENCE [LARGE SCALE GENOMIC DNA]</scope>
    <source>
        <strain evidence="4">F-4157</strain>
    </source>
</reference>
<name>W9CFZ6_SCLBF</name>
<keyword evidence="2" id="KW-0472">Membrane</keyword>
<feature type="compositionally biased region" description="Basic and acidic residues" evidence="1">
    <location>
        <begin position="318"/>
        <end position="345"/>
    </location>
</feature>
<keyword evidence="2" id="KW-1133">Transmembrane helix</keyword>
<feature type="region of interest" description="Disordered" evidence="1">
    <location>
        <begin position="314"/>
        <end position="345"/>
    </location>
</feature>